<gene>
    <name evidence="3" type="ORF">Lalb_Chr02g0151151</name>
</gene>
<proteinExistence type="predicted"/>
<evidence type="ECO:0000256" key="1">
    <source>
        <dbReference type="ARBA" id="ARBA00023013"/>
    </source>
</evidence>
<organism evidence="3 4">
    <name type="scientific">Lupinus albus</name>
    <name type="common">White lupine</name>
    <name type="synonym">Lupinus termis</name>
    <dbReference type="NCBI Taxonomy" id="3870"/>
    <lineage>
        <taxon>Eukaryota</taxon>
        <taxon>Viridiplantae</taxon>
        <taxon>Streptophyta</taxon>
        <taxon>Embryophyta</taxon>
        <taxon>Tracheophyta</taxon>
        <taxon>Spermatophyta</taxon>
        <taxon>Magnoliopsida</taxon>
        <taxon>eudicotyledons</taxon>
        <taxon>Gunneridae</taxon>
        <taxon>Pentapetalae</taxon>
        <taxon>rosids</taxon>
        <taxon>fabids</taxon>
        <taxon>Fabales</taxon>
        <taxon>Fabaceae</taxon>
        <taxon>Papilionoideae</taxon>
        <taxon>50 kb inversion clade</taxon>
        <taxon>genistoids sensu lato</taxon>
        <taxon>core genistoids</taxon>
        <taxon>Genisteae</taxon>
        <taxon>Lupinus</taxon>
    </lineage>
</organism>
<comment type="caution">
    <text evidence="3">The sequence shown here is derived from an EMBL/GenBank/DDBJ whole genome shotgun (WGS) entry which is preliminary data.</text>
</comment>
<dbReference type="AlphaFoldDB" id="A0A6A4R0W5"/>
<dbReference type="PANTHER" id="PTHR33142:SF13">
    <property type="entry name" value="CYCLIN-DEPENDENT PROTEIN KINASE INHIBITOR SMR1"/>
    <property type="match status" value="1"/>
</dbReference>
<accession>A0A6A4R0W5</accession>
<reference evidence="4" key="1">
    <citation type="journal article" date="2020" name="Nat. Commun.">
        <title>Genome sequence of the cluster root forming white lupin.</title>
        <authorList>
            <person name="Hufnagel B."/>
            <person name="Marques A."/>
            <person name="Soriano A."/>
            <person name="Marques L."/>
            <person name="Divol F."/>
            <person name="Doumas P."/>
            <person name="Sallet E."/>
            <person name="Mancinotti D."/>
            <person name="Carrere S."/>
            <person name="Marande W."/>
            <person name="Arribat S."/>
            <person name="Keller J."/>
            <person name="Huneau C."/>
            <person name="Blein T."/>
            <person name="Aime D."/>
            <person name="Laguerre M."/>
            <person name="Taylor J."/>
            <person name="Schubert V."/>
            <person name="Nelson M."/>
            <person name="Geu-Flores F."/>
            <person name="Crespi M."/>
            <person name="Gallardo-Guerrero K."/>
            <person name="Delaux P.-M."/>
            <person name="Salse J."/>
            <person name="Berges H."/>
            <person name="Guyot R."/>
            <person name="Gouzy J."/>
            <person name="Peret B."/>
        </authorList>
    </citation>
    <scope>NUCLEOTIDE SEQUENCE [LARGE SCALE GENOMIC DNA]</scope>
    <source>
        <strain evidence="4">cv. Amiga</strain>
    </source>
</reference>
<keyword evidence="1" id="KW-0649">Protein kinase inhibitor</keyword>
<name>A0A6A4R0W5_LUPAL</name>
<protein>
    <submittedName>
        <fullName evidence="3">Uncharacterized protein</fullName>
    </submittedName>
</protein>
<keyword evidence="4" id="KW-1185">Reference proteome</keyword>
<evidence type="ECO:0000313" key="4">
    <source>
        <dbReference type="Proteomes" id="UP000447434"/>
    </source>
</evidence>
<dbReference type="Proteomes" id="UP000447434">
    <property type="component" value="Chromosome 2"/>
</dbReference>
<sequence>MSFFHFHNSHHPYHSLLPSKARLQKLSHTPPLSLYIYTNKRSFHTHLTLSNSCLSYSTFPSSKHPTMSTHLHQPHRQLPNPHISTIQINNNSPSSDDTINIISKSINQKKKKKKKTQNDVEIDSCRTPTTKESKIPEIVSCPPAPRKPKALVSCKRKLMDEFNFFEDTNKEDMEAFFRSTFPKRNCPCTLMNN</sequence>
<dbReference type="PANTHER" id="PTHR33142">
    <property type="entry name" value="CYCLIN-DEPENDENT PROTEIN KINASE INHIBITOR SMR13"/>
    <property type="match status" value="1"/>
</dbReference>
<dbReference type="OrthoDB" id="662905at2759"/>
<dbReference type="InterPro" id="IPR040389">
    <property type="entry name" value="SMR"/>
</dbReference>
<dbReference type="GO" id="GO:0032875">
    <property type="term" value="P:regulation of DNA endoreduplication"/>
    <property type="evidence" value="ECO:0007669"/>
    <property type="project" value="InterPro"/>
</dbReference>
<evidence type="ECO:0000313" key="3">
    <source>
        <dbReference type="EMBL" id="KAE9619252.1"/>
    </source>
</evidence>
<dbReference type="EMBL" id="WOCE01000002">
    <property type="protein sequence ID" value="KAE9619252.1"/>
    <property type="molecule type" value="Genomic_DNA"/>
</dbReference>
<dbReference type="GO" id="GO:0004860">
    <property type="term" value="F:protein kinase inhibitor activity"/>
    <property type="evidence" value="ECO:0007669"/>
    <property type="project" value="UniProtKB-KW"/>
</dbReference>
<keyword evidence="2" id="KW-0131">Cell cycle</keyword>
<evidence type="ECO:0000256" key="2">
    <source>
        <dbReference type="ARBA" id="ARBA00023306"/>
    </source>
</evidence>